<dbReference type="Gene3D" id="3.30.930.10">
    <property type="entry name" value="Bira Bifunctional Protein, Domain 2"/>
    <property type="match status" value="1"/>
</dbReference>
<comment type="similarity">
    <text evidence="1">Belongs to the biotin--protein ligase family.</text>
</comment>
<feature type="domain" description="BPL/LPL catalytic" evidence="3">
    <location>
        <begin position="136"/>
        <end position="328"/>
    </location>
</feature>
<keyword evidence="2" id="KW-0436">Ligase</keyword>
<dbReference type="PANTHER" id="PTHR12835">
    <property type="entry name" value="BIOTIN PROTEIN LIGASE"/>
    <property type="match status" value="1"/>
</dbReference>
<dbReference type="GO" id="GO:0004077">
    <property type="term" value="F:biotin--[biotin carboxyl-carrier protein] ligase activity"/>
    <property type="evidence" value="ECO:0007669"/>
    <property type="project" value="InterPro"/>
</dbReference>
<dbReference type="Pfam" id="PF03099">
    <property type="entry name" value="BPL_LplA_LipB"/>
    <property type="match status" value="1"/>
</dbReference>
<sequence>MSYSVVLTKAKDMPLFLYMENSAHQASAIFSDATSEQLLAADSLILPESLSRVGVKVTECTPPTLTQGVMMAQDDSILDNMMGVRYGEEIGQTPKLFLRRSEKVAEQGMPDVSENLLPIEVLSRDSDHSGSDFNFSLYFSCLRTRNLGRIVVYVPVATTTMDVNASFCDAIPTCDGAVVVAGQQIHGKGRGGNEFVSPVGAAMFTVSTSIPNSSSLAKTPSFLQHIFAVALVDAVRRISGLDDFPLRIKWPNDFYFNRSHKVGGLLATARFRDDGLLISIGTGINVSNSQPTICLNDMVPEGSSMKFQIEEVIAETLNRFEYWMNMHEMKGQNEVLKVYYEFWLHSREEVTIEQLAEKGIIRGLDKCGYLQVRSKSNPSQIFSVGDNGNTFDMMKGLIRHKIR</sequence>
<dbReference type="InterPro" id="IPR045864">
    <property type="entry name" value="aa-tRNA-synth_II/BPL/LPL"/>
</dbReference>
<evidence type="ECO:0000256" key="2">
    <source>
        <dbReference type="ARBA" id="ARBA00022598"/>
    </source>
</evidence>
<dbReference type="SUPFAM" id="SSF55681">
    <property type="entry name" value="Class II aaRS and biotin synthetases"/>
    <property type="match status" value="1"/>
</dbReference>
<dbReference type="OMA" id="GHEENMS"/>
<dbReference type="AlphaFoldDB" id="A0A0N4YK06"/>
<dbReference type="InterPro" id="IPR004408">
    <property type="entry name" value="Biotin_CoA_COase_ligase"/>
</dbReference>
<proteinExistence type="inferred from homology"/>
<dbReference type="Proteomes" id="UP000271162">
    <property type="component" value="Unassembled WGS sequence"/>
</dbReference>
<dbReference type="InterPro" id="IPR004143">
    <property type="entry name" value="BPL_LPL_catalytic"/>
</dbReference>
<protein>
    <submittedName>
        <fullName evidence="6">Biotin--protein ligase (inferred by orthology to a human protein)</fullName>
    </submittedName>
</protein>
<evidence type="ECO:0000313" key="4">
    <source>
        <dbReference type="EMBL" id="VDL80948.1"/>
    </source>
</evidence>
<dbReference type="WBParaSite" id="NBR_0001733301-mRNA-1">
    <property type="protein sequence ID" value="NBR_0001733301-mRNA-1"/>
    <property type="gene ID" value="NBR_0001733301"/>
</dbReference>
<dbReference type="GO" id="GO:0005737">
    <property type="term" value="C:cytoplasm"/>
    <property type="evidence" value="ECO:0007669"/>
    <property type="project" value="TreeGrafter"/>
</dbReference>
<dbReference type="STRING" id="27835.A0A0N4YK06"/>
<evidence type="ECO:0000256" key="1">
    <source>
        <dbReference type="ARBA" id="ARBA00009934"/>
    </source>
</evidence>
<dbReference type="PANTHER" id="PTHR12835:SF5">
    <property type="entry name" value="BIOTIN--PROTEIN LIGASE"/>
    <property type="match status" value="1"/>
</dbReference>
<name>A0A0N4YK06_NIPBR</name>
<keyword evidence="5" id="KW-1185">Reference proteome</keyword>
<evidence type="ECO:0000259" key="3">
    <source>
        <dbReference type="PROSITE" id="PS51733"/>
    </source>
</evidence>
<dbReference type="EMBL" id="UYSL01022699">
    <property type="protein sequence ID" value="VDL80948.1"/>
    <property type="molecule type" value="Genomic_DNA"/>
</dbReference>
<reference evidence="4 5" key="2">
    <citation type="submission" date="2018-11" db="EMBL/GenBank/DDBJ databases">
        <authorList>
            <consortium name="Pathogen Informatics"/>
        </authorList>
    </citation>
    <scope>NUCLEOTIDE SEQUENCE [LARGE SCALE GENOMIC DNA]</scope>
</reference>
<dbReference type="PROSITE" id="PS51733">
    <property type="entry name" value="BPL_LPL_CATALYTIC"/>
    <property type="match status" value="1"/>
</dbReference>
<organism evidence="6">
    <name type="scientific">Nippostrongylus brasiliensis</name>
    <name type="common">Rat hookworm</name>
    <dbReference type="NCBI Taxonomy" id="27835"/>
    <lineage>
        <taxon>Eukaryota</taxon>
        <taxon>Metazoa</taxon>
        <taxon>Ecdysozoa</taxon>
        <taxon>Nematoda</taxon>
        <taxon>Chromadorea</taxon>
        <taxon>Rhabditida</taxon>
        <taxon>Rhabditina</taxon>
        <taxon>Rhabditomorpha</taxon>
        <taxon>Strongyloidea</taxon>
        <taxon>Heligmosomidae</taxon>
        <taxon>Nippostrongylus</taxon>
    </lineage>
</organism>
<evidence type="ECO:0000313" key="5">
    <source>
        <dbReference type="Proteomes" id="UP000271162"/>
    </source>
</evidence>
<evidence type="ECO:0000313" key="6">
    <source>
        <dbReference type="WBParaSite" id="NBR_0001733301-mRNA-1"/>
    </source>
</evidence>
<accession>A0A0N4YK06</accession>
<reference evidence="6" key="1">
    <citation type="submission" date="2017-02" db="UniProtKB">
        <authorList>
            <consortium name="WormBaseParasite"/>
        </authorList>
    </citation>
    <scope>IDENTIFICATION</scope>
</reference>
<gene>
    <name evidence="4" type="ORF">NBR_LOCUS17334</name>
</gene>
<dbReference type="CDD" id="cd16442">
    <property type="entry name" value="BPL"/>
    <property type="match status" value="1"/>
</dbReference>